<keyword evidence="6" id="KW-1133">Transmembrane helix</keyword>
<keyword evidence="7 10" id="KW-0445">Lipid transport</keyword>
<dbReference type="GO" id="GO:0005789">
    <property type="term" value="C:endoplasmic reticulum membrane"/>
    <property type="evidence" value="ECO:0007669"/>
    <property type="project" value="UniProtKB-SubCell"/>
</dbReference>
<evidence type="ECO:0000256" key="7">
    <source>
        <dbReference type="ARBA" id="ARBA00023055"/>
    </source>
</evidence>
<dbReference type="GO" id="GO:0032366">
    <property type="term" value="P:intracellular sterol transport"/>
    <property type="evidence" value="ECO:0007669"/>
    <property type="project" value="UniProtKB-UniRule"/>
</dbReference>
<keyword evidence="5 10" id="KW-0256">Endoplasmic reticulum</keyword>
<keyword evidence="9" id="KW-0472">Membrane</keyword>
<evidence type="ECO:0000256" key="6">
    <source>
        <dbReference type="ARBA" id="ARBA00022989"/>
    </source>
</evidence>
<evidence type="ECO:0000256" key="5">
    <source>
        <dbReference type="ARBA" id="ARBA00022824"/>
    </source>
</evidence>
<evidence type="ECO:0000256" key="4">
    <source>
        <dbReference type="ARBA" id="ARBA00022692"/>
    </source>
</evidence>
<comment type="caution">
    <text evidence="11">The sequence shown here is derived from an EMBL/GenBank/DDBJ whole genome shotgun (WGS) entry which is preliminary data.</text>
</comment>
<dbReference type="GO" id="GO:0006665">
    <property type="term" value="P:sphingolipid metabolic process"/>
    <property type="evidence" value="ECO:0007669"/>
    <property type="project" value="UniProtKB-UniRule"/>
</dbReference>
<evidence type="ECO:0000256" key="1">
    <source>
        <dbReference type="ARBA" id="ARBA00004477"/>
    </source>
</evidence>
<reference evidence="11 12" key="1">
    <citation type="journal article" date="2018" name="Nat. Genet.">
        <title>The Rosa genome provides new insights in the design of modern roses.</title>
        <authorList>
            <person name="Bendahmane M."/>
        </authorList>
    </citation>
    <scope>NUCLEOTIDE SEQUENCE [LARGE SCALE GENOMIC DNA]</scope>
    <source>
        <strain evidence="12">cv. Old Blush</strain>
    </source>
</reference>
<accession>A0A2P6SC69</accession>
<evidence type="ECO:0000256" key="8">
    <source>
        <dbReference type="ARBA" id="ARBA00023098"/>
    </source>
</evidence>
<evidence type="ECO:0000313" key="12">
    <source>
        <dbReference type="Proteomes" id="UP000238479"/>
    </source>
</evidence>
<dbReference type="InterPro" id="IPR007290">
    <property type="entry name" value="Arv1"/>
</dbReference>
<evidence type="ECO:0000256" key="3">
    <source>
        <dbReference type="ARBA" id="ARBA00022448"/>
    </source>
</evidence>
<keyword evidence="3 10" id="KW-0813">Transport</keyword>
<comment type="function">
    <text evidence="10">Regulates also the sphingolipid metabolism.</text>
</comment>
<comment type="subcellular location">
    <subcellularLocation>
        <location evidence="1 10">Endoplasmic reticulum membrane</location>
        <topology evidence="1 10">Multi-pass membrane protein</topology>
    </subcellularLocation>
</comment>
<keyword evidence="12" id="KW-1185">Reference proteome</keyword>
<gene>
    <name evidence="11" type="ORF">RchiOBHm_Chr1g0333691</name>
</gene>
<dbReference type="EMBL" id="PDCK01000039">
    <property type="protein sequence ID" value="PRQ56249.1"/>
    <property type="molecule type" value="Genomic_DNA"/>
</dbReference>
<evidence type="ECO:0000256" key="2">
    <source>
        <dbReference type="ARBA" id="ARBA00009187"/>
    </source>
</evidence>
<keyword evidence="4" id="KW-0812">Transmembrane</keyword>
<name>A0A2P6SC69_ROSCH</name>
<dbReference type="Proteomes" id="UP000238479">
    <property type="component" value="Chromosome 1"/>
</dbReference>
<evidence type="ECO:0000256" key="10">
    <source>
        <dbReference type="RuleBase" id="RU368065"/>
    </source>
</evidence>
<dbReference type="Pfam" id="PF04161">
    <property type="entry name" value="Arv1"/>
    <property type="match status" value="1"/>
</dbReference>
<comment type="similarity">
    <text evidence="2 10">Belongs to the ARV1 family.</text>
</comment>
<organism evidence="11 12">
    <name type="scientific">Rosa chinensis</name>
    <name type="common">China rose</name>
    <dbReference type="NCBI Taxonomy" id="74649"/>
    <lineage>
        <taxon>Eukaryota</taxon>
        <taxon>Viridiplantae</taxon>
        <taxon>Streptophyta</taxon>
        <taxon>Embryophyta</taxon>
        <taxon>Tracheophyta</taxon>
        <taxon>Spermatophyta</taxon>
        <taxon>Magnoliopsida</taxon>
        <taxon>eudicotyledons</taxon>
        <taxon>Gunneridae</taxon>
        <taxon>Pentapetalae</taxon>
        <taxon>rosids</taxon>
        <taxon>fabids</taxon>
        <taxon>Rosales</taxon>
        <taxon>Rosaceae</taxon>
        <taxon>Rosoideae</taxon>
        <taxon>Rosoideae incertae sedis</taxon>
        <taxon>Rosa</taxon>
    </lineage>
</organism>
<keyword evidence="8 10" id="KW-0443">Lipid metabolism</keyword>
<protein>
    <recommendedName>
        <fullName evidence="10">Protein ARV</fullName>
    </recommendedName>
</protein>
<dbReference type="Gramene" id="PRQ56249">
    <property type="protein sequence ID" value="PRQ56249"/>
    <property type="gene ID" value="RchiOBHm_Chr1g0333691"/>
</dbReference>
<sequence length="49" mass="5633">MIILIDLILHKKKAYTHLLYNVIDSQAPAFQGLVEFSFRVSSFGCLFPF</sequence>
<evidence type="ECO:0000256" key="9">
    <source>
        <dbReference type="ARBA" id="ARBA00023136"/>
    </source>
</evidence>
<dbReference type="AlphaFoldDB" id="A0A2P6SC69"/>
<keyword evidence="10" id="KW-0746">Sphingolipid metabolism</keyword>
<proteinExistence type="inferred from homology"/>
<dbReference type="GO" id="GO:0097036">
    <property type="term" value="P:regulation of plasma membrane sterol distribution"/>
    <property type="evidence" value="ECO:0007669"/>
    <property type="project" value="UniProtKB-UniRule"/>
</dbReference>
<evidence type="ECO:0000313" key="11">
    <source>
        <dbReference type="EMBL" id="PRQ56249.1"/>
    </source>
</evidence>
<dbReference type="GO" id="GO:0016125">
    <property type="term" value="P:sterol metabolic process"/>
    <property type="evidence" value="ECO:0007669"/>
    <property type="project" value="UniProtKB-UniRule"/>
</dbReference>
<comment type="function">
    <text evidence="10">Mediator of sterol homeostasis involved in sterol uptake, trafficking and distribution into membranes.</text>
</comment>